<keyword evidence="3" id="KW-1185">Reference proteome</keyword>
<evidence type="ECO:0000313" key="2">
    <source>
        <dbReference type="EMBL" id="CAH0375339.1"/>
    </source>
</evidence>
<dbReference type="InterPro" id="IPR015797">
    <property type="entry name" value="NUDIX_hydrolase-like_dom_sf"/>
</dbReference>
<feature type="region of interest" description="Disordered" evidence="1">
    <location>
        <begin position="1"/>
        <end position="89"/>
    </location>
</feature>
<organism evidence="2 3">
    <name type="scientific">Pelagomonas calceolata</name>
    <dbReference type="NCBI Taxonomy" id="35677"/>
    <lineage>
        <taxon>Eukaryota</taxon>
        <taxon>Sar</taxon>
        <taxon>Stramenopiles</taxon>
        <taxon>Ochrophyta</taxon>
        <taxon>Pelagophyceae</taxon>
        <taxon>Pelagomonadales</taxon>
        <taxon>Pelagomonadaceae</taxon>
        <taxon>Pelagomonas</taxon>
    </lineage>
</organism>
<dbReference type="Proteomes" id="UP000789595">
    <property type="component" value="Unassembled WGS sequence"/>
</dbReference>
<dbReference type="SUPFAM" id="SSF55811">
    <property type="entry name" value="Nudix"/>
    <property type="match status" value="1"/>
</dbReference>
<feature type="compositionally biased region" description="Low complexity" evidence="1">
    <location>
        <begin position="1"/>
        <end position="12"/>
    </location>
</feature>
<dbReference type="EMBL" id="CAKKNE010000004">
    <property type="protein sequence ID" value="CAH0375339.1"/>
    <property type="molecule type" value="Genomic_DNA"/>
</dbReference>
<evidence type="ECO:0000313" key="3">
    <source>
        <dbReference type="Proteomes" id="UP000789595"/>
    </source>
</evidence>
<gene>
    <name evidence="2" type="ORF">PECAL_4P26690</name>
</gene>
<feature type="compositionally biased region" description="Basic and acidic residues" evidence="1">
    <location>
        <begin position="122"/>
        <end position="141"/>
    </location>
</feature>
<accession>A0A8J2X0Q9</accession>
<dbReference type="AlphaFoldDB" id="A0A8J2X0Q9"/>
<feature type="compositionally biased region" description="Basic residues" evidence="1">
    <location>
        <begin position="43"/>
        <end position="53"/>
    </location>
</feature>
<feature type="compositionally biased region" description="Basic and acidic residues" evidence="1">
    <location>
        <begin position="62"/>
        <end position="79"/>
    </location>
</feature>
<dbReference type="OrthoDB" id="207386at2759"/>
<protein>
    <submittedName>
        <fullName evidence="2">Uncharacterized protein</fullName>
    </submittedName>
</protein>
<evidence type="ECO:0000256" key="1">
    <source>
        <dbReference type="SAM" id="MobiDB-lite"/>
    </source>
</evidence>
<proteinExistence type="predicted"/>
<reference evidence="2" key="1">
    <citation type="submission" date="2021-11" db="EMBL/GenBank/DDBJ databases">
        <authorList>
            <consortium name="Genoscope - CEA"/>
            <person name="William W."/>
        </authorList>
    </citation>
    <scope>NUCLEOTIDE SEQUENCE</scope>
</reference>
<comment type="caution">
    <text evidence="2">The sequence shown here is derived from an EMBL/GenBank/DDBJ whole genome shotgun (WGS) entry which is preliminary data.</text>
</comment>
<name>A0A8J2X0Q9_9STRA</name>
<sequence length="397" mass="41377">MSSRSSSPASLSKLNVQASEWKPPTPPAAPASSRGESTPQKPSRTRRGGRSSRRGSGGNGNEGRRTPQPQREHAPRESKQAQQLKVHAPGCSCARLARTRGRHAAEGRASGYVVASRDAKAPDLHFGSDERDFGKRPEKSEGAPAGPGERTAQRPAADRGEDAALRRRREALLSDAIADAVKREANGPARVSCAACMLDGAWRNGAIAVAGPPERVGAACAAANRALFGDFGAGRFPPAGMWHGRGAPVCVPISALGTAVPLPPDYAMPPPPPGCYPLVDAKHHVVEVFDVISFPAADDHLLVLCTVDTYGVLSLDLPGGKRRLAETAWEAAAREAANVAGLRVAVGGDRLGGADGALDCGGAAFRAEAARDGQSVRFFVLRAEEAAPDDMPVDEAP</sequence>
<feature type="region of interest" description="Disordered" evidence="1">
    <location>
        <begin position="122"/>
        <end position="162"/>
    </location>
</feature>